<dbReference type="SMART" id="SM00822">
    <property type="entry name" value="PKS_KR"/>
    <property type="match status" value="1"/>
</dbReference>
<evidence type="ECO:0000256" key="3">
    <source>
        <dbReference type="ARBA" id="ARBA00023002"/>
    </source>
</evidence>
<dbReference type="SUPFAM" id="SSF51735">
    <property type="entry name" value="NAD(P)-binding Rossmann-fold domains"/>
    <property type="match status" value="1"/>
</dbReference>
<dbReference type="PANTHER" id="PTHR43639">
    <property type="entry name" value="OXIDOREDUCTASE, SHORT-CHAIN DEHYDROGENASE/REDUCTASE FAMILY (AFU_ORTHOLOGUE AFUA_5G02870)"/>
    <property type="match status" value="1"/>
</dbReference>
<comment type="caution">
    <text evidence="5">The sequence shown here is derived from an EMBL/GenBank/DDBJ whole genome shotgun (WGS) entry which is preliminary data.</text>
</comment>
<dbReference type="VEuPathDB" id="FungiDB:F4678DRAFT_392814"/>
<evidence type="ECO:0000256" key="2">
    <source>
        <dbReference type="ARBA" id="ARBA00022857"/>
    </source>
</evidence>
<reference evidence="5" key="1">
    <citation type="submission" date="2022-07" db="EMBL/GenBank/DDBJ databases">
        <title>Genome Sequence of Xylaria arbuscula.</title>
        <authorList>
            <person name="Buettner E."/>
        </authorList>
    </citation>
    <scope>NUCLEOTIDE SEQUENCE</scope>
    <source>
        <strain evidence="5">VT107</strain>
    </source>
</reference>
<dbReference type="PANTHER" id="PTHR43639:SF1">
    <property type="entry name" value="SHORT-CHAIN DEHYDROGENASE_REDUCTASE FAMILY PROTEIN"/>
    <property type="match status" value="1"/>
</dbReference>
<dbReference type="GO" id="GO:0016491">
    <property type="term" value="F:oxidoreductase activity"/>
    <property type="evidence" value="ECO:0007669"/>
    <property type="project" value="UniProtKB-KW"/>
</dbReference>
<evidence type="ECO:0000313" key="6">
    <source>
        <dbReference type="Proteomes" id="UP001148614"/>
    </source>
</evidence>
<dbReference type="InterPro" id="IPR036291">
    <property type="entry name" value="NAD(P)-bd_dom_sf"/>
</dbReference>
<sequence length="251" mass="26377">MSLQGRVAIVTGGSRGIGAGIAQELGKRGAKVVITYAASSAKAEKVVEIIKTSSDAIAIKADCMDPASPEKIVSATIQTFGERVDIIVNNAGAGDELFLEDTTLEHFDKVFYTNVRFPMFLVKSCLPYLQNGGRIVNLSSVVARQGWAMQGAYGASKACMESLARTWATELGHKYGVTVNCVNPGPVATDMWNATPPDAAPGIEGYIKSTPAAPRVGEVDDVVQIVAFLCEEGSRWVTGSTVCANGGACLV</sequence>
<name>A0A9W8NNJ1_9PEZI</name>
<dbReference type="Pfam" id="PF13561">
    <property type="entry name" value="adh_short_C2"/>
    <property type="match status" value="1"/>
</dbReference>
<keyword evidence="6" id="KW-1185">Reference proteome</keyword>
<protein>
    <recommendedName>
        <fullName evidence="4">Ketoreductase domain-containing protein</fullName>
    </recommendedName>
</protein>
<dbReference type="Gene3D" id="3.40.50.720">
    <property type="entry name" value="NAD(P)-binding Rossmann-like Domain"/>
    <property type="match status" value="1"/>
</dbReference>
<keyword evidence="3" id="KW-0560">Oxidoreductase</keyword>
<dbReference type="FunFam" id="3.40.50.720:FF:000374">
    <property type="entry name" value="3-oxoacyl-(Acyl-carrier-protein) reductase"/>
    <property type="match status" value="1"/>
</dbReference>
<evidence type="ECO:0000313" key="5">
    <source>
        <dbReference type="EMBL" id="KAJ3580471.1"/>
    </source>
</evidence>
<dbReference type="InterPro" id="IPR002347">
    <property type="entry name" value="SDR_fam"/>
</dbReference>
<gene>
    <name evidence="5" type="ORF">NPX13_g80</name>
</gene>
<dbReference type="EMBL" id="JANPWZ010000004">
    <property type="protein sequence ID" value="KAJ3580471.1"/>
    <property type="molecule type" value="Genomic_DNA"/>
</dbReference>
<keyword evidence="2" id="KW-0521">NADP</keyword>
<organism evidence="5 6">
    <name type="scientific">Xylaria arbuscula</name>
    <dbReference type="NCBI Taxonomy" id="114810"/>
    <lineage>
        <taxon>Eukaryota</taxon>
        <taxon>Fungi</taxon>
        <taxon>Dikarya</taxon>
        <taxon>Ascomycota</taxon>
        <taxon>Pezizomycotina</taxon>
        <taxon>Sordariomycetes</taxon>
        <taxon>Xylariomycetidae</taxon>
        <taxon>Xylariales</taxon>
        <taxon>Xylariaceae</taxon>
        <taxon>Xylaria</taxon>
    </lineage>
</organism>
<feature type="domain" description="Ketoreductase" evidence="4">
    <location>
        <begin position="6"/>
        <end position="185"/>
    </location>
</feature>
<dbReference type="PRINTS" id="PR00081">
    <property type="entry name" value="GDHRDH"/>
</dbReference>
<dbReference type="PRINTS" id="PR00080">
    <property type="entry name" value="SDRFAMILY"/>
</dbReference>
<dbReference type="Proteomes" id="UP001148614">
    <property type="component" value="Unassembled WGS sequence"/>
</dbReference>
<comment type="similarity">
    <text evidence="1">Belongs to the short-chain dehydrogenases/reductases (SDR) family.</text>
</comment>
<dbReference type="InterPro" id="IPR057326">
    <property type="entry name" value="KR_dom"/>
</dbReference>
<evidence type="ECO:0000256" key="1">
    <source>
        <dbReference type="ARBA" id="ARBA00006484"/>
    </source>
</evidence>
<evidence type="ECO:0000259" key="4">
    <source>
        <dbReference type="SMART" id="SM00822"/>
    </source>
</evidence>
<proteinExistence type="inferred from homology"/>
<accession>A0A9W8NNJ1</accession>
<dbReference type="AlphaFoldDB" id="A0A9W8NNJ1"/>